<dbReference type="RefSeq" id="WP_019167685.1">
    <property type="nucleotide sequence ID" value="NZ_CAIB01000062.1"/>
</dbReference>
<dbReference type="OrthoDB" id="2042927at2"/>
<dbReference type="STRING" id="1141106.GCA_000308095_02125"/>
<accession>A0A380G379</accession>
<dbReference type="NCBIfam" id="TIGR03711">
    <property type="entry name" value="acc_sec_asp3"/>
    <property type="match status" value="1"/>
</dbReference>
<gene>
    <name evidence="1" type="primary">asp3_2</name>
    <name evidence="1" type="ORF">NCTC11048_00449</name>
</gene>
<dbReference type="AlphaFoldDB" id="A0A380G379"/>
<evidence type="ECO:0000313" key="1">
    <source>
        <dbReference type="EMBL" id="SUM45465.1"/>
    </source>
</evidence>
<reference evidence="1 2" key="1">
    <citation type="submission" date="2018-06" db="EMBL/GenBank/DDBJ databases">
        <authorList>
            <consortium name="Pathogen Informatics"/>
            <person name="Doyle S."/>
        </authorList>
    </citation>
    <scope>NUCLEOTIDE SEQUENCE [LARGE SCALE GENOMIC DNA]</scope>
    <source>
        <strain evidence="2">NCTC 11048</strain>
    </source>
</reference>
<dbReference type="EMBL" id="UHDP01000003">
    <property type="protein sequence ID" value="SUM45465.1"/>
    <property type="molecule type" value="Genomic_DNA"/>
</dbReference>
<protein>
    <submittedName>
        <fullName evidence="1">Accessory Sec system asp3</fullName>
    </submittedName>
</protein>
<name>A0A380G379_STAIN</name>
<dbReference type="InterPro" id="IPR022259">
    <property type="entry name" value="Acessory_Sec_prot_Asp3"/>
</dbReference>
<dbReference type="Proteomes" id="UP000255549">
    <property type="component" value="Unassembled WGS sequence"/>
</dbReference>
<organism evidence="1 2">
    <name type="scientific">Staphylococcus intermedius NCTC 11048</name>
    <dbReference type="NCBI Taxonomy" id="1141106"/>
    <lineage>
        <taxon>Bacteria</taxon>
        <taxon>Bacillati</taxon>
        <taxon>Bacillota</taxon>
        <taxon>Bacilli</taxon>
        <taxon>Bacillales</taxon>
        <taxon>Staphylococcaceae</taxon>
        <taxon>Staphylococcus</taxon>
        <taxon>Staphylococcus intermedius group</taxon>
    </lineage>
</organism>
<proteinExistence type="predicted"/>
<dbReference type="Pfam" id="PF15432">
    <property type="entry name" value="Sec-ASP3"/>
    <property type="match status" value="1"/>
</dbReference>
<sequence length="179" mass="21303">MQTKYAMPILWRNTNKETYQHGSRIQFHSNGTYFENQLMPSGLQIHLWTMTTQFDQDGCTPNLPILKRGGHYRLIFEVEAHPVESVYFILTFYRKNDTKIKQLMMNHGPKDFEYPKEAYRYDIRMMNASCHRLTFKRMVLTEVQLNDDIQPTLACYDDMVKQVNHIIQRTRALQNANSF</sequence>
<dbReference type="GO" id="GO:0015031">
    <property type="term" value="P:protein transport"/>
    <property type="evidence" value="ECO:0007669"/>
    <property type="project" value="InterPro"/>
</dbReference>
<evidence type="ECO:0000313" key="2">
    <source>
        <dbReference type="Proteomes" id="UP000255549"/>
    </source>
</evidence>
<keyword evidence="2" id="KW-1185">Reference proteome</keyword>